<dbReference type="PANTHER" id="PTHR36456:SF1">
    <property type="entry name" value="UPF0232 PROTEIN SCO3875"/>
    <property type="match status" value="1"/>
</dbReference>
<dbReference type="AlphaFoldDB" id="A0A2N3I6W6"/>
<dbReference type="InterPro" id="IPR007922">
    <property type="entry name" value="DciA-like"/>
</dbReference>
<reference evidence="1 2" key="1">
    <citation type="submission" date="2017-06" db="EMBL/GenBank/DDBJ databases">
        <title>Raineya orbicola gen. nov., sp. nov. a slightly thermophilic bacterium of the phylum Bacteroidetes and the description of Raineyaceae fam. nov.</title>
        <authorList>
            <person name="Albuquerque L."/>
            <person name="Polonia A.R.M."/>
            <person name="Barroso C."/>
            <person name="Froufe H.J.C."/>
            <person name="Lage O."/>
            <person name="Lobo-Da-Cunha A."/>
            <person name="Egas C."/>
            <person name="Da Costa M.S."/>
        </authorList>
    </citation>
    <scope>NUCLEOTIDE SEQUENCE [LARGE SCALE GENOMIC DNA]</scope>
    <source>
        <strain evidence="1 2">SPSPC-11</strain>
    </source>
</reference>
<accession>A0A2N3I6W6</accession>
<dbReference type="Proteomes" id="UP000233387">
    <property type="component" value="Unassembled WGS sequence"/>
</dbReference>
<sequence>MASQKRNSQPYLLKQILESVVSQFPQKNRFDELNIKQIWINVMGKPIAEQTQNIYLKNNILYVKIVSSVLRQELMMHKTKIRNLINEKLNYEMVKEIHFT</sequence>
<protein>
    <recommendedName>
        <fullName evidence="3">DUF721 domain-containing protein</fullName>
    </recommendedName>
</protein>
<dbReference type="Pfam" id="PF05258">
    <property type="entry name" value="DciA"/>
    <property type="match status" value="1"/>
</dbReference>
<proteinExistence type="predicted"/>
<gene>
    <name evidence="1" type="ORF">Rain11_2511</name>
</gene>
<evidence type="ECO:0008006" key="3">
    <source>
        <dbReference type="Google" id="ProtNLM"/>
    </source>
</evidence>
<keyword evidence="2" id="KW-1185">Reference proteome</keyword>
<organism evidence="1 2">
    <name type="scientific">Raineya orbicola</name>
    <dbReference type="NCBI Taxonomy" id="2016530"/>
    <lineage>
        <taxon>Bacteria</taxon>
        <taxon>Pseudomonadati</taxon>
        <taxon>Bacteroidota</taxon>
        <taxon>Cytophagia</taxon>
        <taxon>Cytophagales</taxon>
        <taxon>Raineyaceae</taxon>
        <taxon>Raineya</taxon>
    </lineage>
</organism>
<dbReference type="EMBL" id="NKXO01000056">
    <property type="protein sequence ID" value="PKQ66027.1"/>
    <property type="molecule type" value="Genomic_DNA"/>
</dbReference>
<evidence type="ECO:0000313" key="1">
    <source>
        <dbReference type="EMBL" id="PKQ66027.1"/>
    </source>
</evidence>
<dbReference type="PANTHER" id="PTHR36456">
    <property type="entry name" value="UPF0232 PROTEIN SCO3875"/>
    <property type="match status" value="1"/>
</dbReference>
<dbReference type="RefSeq" id="WP_165778142.1">
    <property type="nucleotide sequence ID" value="NZ_NKXO01000056.1"/>
</dbReference>
<comment type="caution">
    <text evidence="1">The sequence shown here is derived from an EMBL/GenBank/DDBJ whole genome shotgun (WGS) entry which is preliminary data.</text>
</comment>
<name>A0A2N3I6W6_9BACT</name>
<evidence type="ECO:0000313" key="2">
    <source>
        <dbReference type="Proteomes" id="UP000233387"/>
    </source>
</evidence>